<dbReference type="OrthoDB" id="9777755at2"/>
<dbReference type="InterPro" id="IPR003675">
    <property type="entry name" value="Rce1/LyrA-like_dom"/>
</dbReference>
<dbReference type="AlphaFoldDB" id="A0A1V4IJD9"/>
<dbReference type="GO" id="GO:0080120">
    <property type="term" value="P:CAAX-box protein maturation"/>
    <property type="evidence" value="ECO:0007669"/>
    <property type="project" value="UniProtKB-ARBA"/>
</dbReference>
<dbReference type="PANTHER" id="PTHR35797">
    <property type="entry name" value="PROTEASE-RELATED"/>
    <property type="match status" value="1"/>
</dbReference>
<dbReference type="GO" id="GO:0006508">
    <property type="term" value="P:proteolysis"/>
    <property type="evidence" value="ECO:0007669"/>
    <property type="project" value="UniProtKB-KW"/>
</dbReference>
<keyword evidence="1" id="KW-0812">Transmembrane</keyword>
<comment type="caution">
    <text evidence="3">The sequence shown here is derived from an EMBL/GenBank/DDBJ whole genome shotgun (WGS) entry which is preliminary data.</text>
</comment>
<feature type="transmembrane region" description="Helical" evidence="1">
    <location>
        <begin position="158"/>
        <end position="179"/>
    </location>
</feature>
<protein>
    <submittedName>
        <fullName evidence="3">CAAX amino terminal protease self-immunity</fullName>
    </submittedName>
</protein>
<reference evidence="3 4" key="1">
    <citation type="submission" date="2017-03" db="EMBL/GenBank/DDBJ databases">
        <title>Genome sequence of Clostridium chromiireducens DSM 23318.</title>
        <authorList>
            <person name="Poehlein A."/>
            <person name="Daniel R."/>
        </authorList>
    </citation>
    <scope>NUCLEOTIDE SEQUENCE [LARGE SCALE GENOMIC DNA]</scope>
    <source>
        <strain evidence="3 4">DSM 23318</strain>
    </source>
</reference>
<dbReference type="STRING" id="225345.CLCHR_30650"/>
<accession>A0A1V4IJD9</accession>
<dbReference type="InterPro" id="IPR042150">
    <property type="entry name" value="MmRce1-like"/>
</dbReference>
<evidence type="ECO:0000259" key="2">
    <source>
        <dbReference type="Pfam" id="PF02517"/>
    </source>
</evidence>
<feature type="transmembrane region" description="Helical" evidence="1">
    <location>
        <begin position="84"/>
        <end position="110"/>
    </location>
</feature>
<feature type="transmembrane region" description="Helical" evidence="1">
    <location>
        <begin position="240"/>
        <end position="259"/>
    </location>
</feature>
<keyword evidence="1" id="KW-1133">Transmembrane helix</keyword>
<evidence type="ECO:0000313" key="4">
    <source>
        <dbReference type="Proteomes" id="UP000191056"/>
    </source>
</evidence>
<keyword evidence="1" id="KW-0472">Membrane</keyword>
<dbReference type="RefSeq" id="WP_079440682.1">
    <property type="nucleotide sequence ID" value="NZ_MZGT01000042.1"/>
</dbReference>
<keyword evidence="3" id="KW-0378">Hydrolase</keyword>
<dbReference type="PANTHER" id="PTHR35797:SF1">
    <property type="entry name" value="PROTEASE"/>
    <property type="match status" value="1"/>
</dbReference>
<organism evidence="3 4">
    <name type="scientific">Clostridium chromiireducens</name>
    <dbReference type="NCBI Taxonomy" id="225345"/>
    <lineage>
        <taxon>Bacteria</taxon>
        <taxon>Bacillati</taxon>
        <taxon>Bacillota</taxon>
        <taxon>Clostridia</taxon>
        <taxon>Eubacteriales</taxon>
        <taxon>Clostridiaceae</taxon>
        <taxon>Clostridium</taxon>
    </lineage>
</organism>
<keyword evidence="4" id="KW-1185">Reference proteome</keyword>
<feature type="transmembrane region" description="Helical" evidence="1">
    <location>
        <begin position="217"/>
        <end position="234"/>
    </location>
</feature>
<keyword evidence="3" id="KW-0645">Protease</keyword>
<feature type="transmembrane region" description="Helical" evidence="1">
    <location>
        <begin position="116"/>
        <end position="137"/>
    </location>
</feature>
<feature type="transmembrane region" description="Helical" evidence="1">
    <location>
        <begin position="185"/>
        <end position="210"/>
    </location>
</feature>
<gene>
    <name evidence="3" type="ORF">CLCHR_30650</name>
</gene>
<feature type="transmembrane region" description="Helical" evidence="1">
    <location>
        <begin position="12"/>
        <end position="37"/>
    </location>
</feature>
<evidence type="ECO:0000313" key="3">
    <source>
        <dbReference type="EMBL" id="OPJ60132.1"/>
    </source>
</evidence>
<dbReference type="GO" id="GO:0004175">
    <property type="term" value="F:endopeptidase activity"/>
    <property type="evidence" value="ECO:0007669"/>
    <property type="project" value="UniProtKB-ARBA"/>
</dbReference>
<name>A0A1V4IJD9_9CLOT</name>
<evidence type="ECO:0000256" key="1">
    <source>
        <dbReference type="SAM" id="Phobius"/>
    </source>
</evidence>
<feature type="domain" description="CAAX prenyl protease 2/Lysostaphin resistance protein A-like" evidence="2">
    <location>
        <begin position="127"/>
        <end position="230"/>
    </location>
</feature>
<dbReference type="EMBL" id="MZGT01000042">
    <property type="protein sequence ID" value="OPJ60132.1"/>
    <property type="molecule type" value="Genomic_DNA"/>
</dbReference>
<dbReference type="Pfam" id="PF02517">
    <property type="entry name" value="Rce1-like"/>
    <property type="match status" value="1"/>
</dbReference>
<dbReference type="Proteomes" id="UP000191056">
    <property type="component" value="Unassembled WGS sequence"/>
</dbReference>
<sequence length="272" mass="31313">MKKTNEGLDIMWKYVIFAYLIFWIMVLGICGTASMVFHASGLTMRWLANLCAWSPTFALLLMFKKLRPGMRVKEFYREAFSGKIKINLLILSGFFVIGGTLLSVFILSIIEQKSFNSFFSLGMYSLPLSFLLSILSGPTGEESGWRGYLRLELEERFGFVKGSFILGAIWAFWHAVLWFVDSDFIGMSLIIYIISNLVVMTSLVIIMNVILKKSNNLFYAIWIHFCFNFLYNFVIADIWFYIVISIVYAVIAAGFFKVYSRETAIQEKVTLR</sequence>
<proteinExistence type="predicted"/>